<dbReference type="PROSITE" id="PS51257">
    <property type="entry name" value="PROKAR_LIPOPROTEIN"/>
    <property type="match status" value="1"/>
</dbReference>
<evidence type="ECO:0000313" key="6">
    <source>
        <dbReference type="Proteomes" id="UP000198565"/>
    </source>
</evidence>
<keyword evidence="3" id="KW-0732">Signal</keyword>
<organism evidence="5 6">
    <name type="scientific">Gracilibacillus orientalis</name>
    <dbReference type="NCBI Taxonomy" id="334253"/>
    <lineage>
        <taxon>Bacteria</taxon>
        <taxon>Bacillati</taxon>
        <taxon>Bacillota</taxon>
        <taxon>Bacilli</taxon>
        <taxon>Bacillales</taxon>
        <taxon>Bacillaceae</taxon>
        <taxon>Gracilibacillus</taxon>
    </lineage>
</organism>
<keyword evidence="2" id="KW-0813">Transport</keyword>
<dbReference type="EMBL" id="FOTR01000009">
    <property type="protein sequence ID" value="SFM17996.1"/>
    <property type="molecule type" value="Genomic_DNA"/>
</dbReference>
<protein>
    <submittedName>
        <fullName evidence="5">TRAP-type C4-dicarboxylate transport system, substrate-binding protein</fullName>
    </submittedName>
</protein>
<feature type="region of interest" description="Disordered" evidence="4">
    <location>
        <begin position="28"/>
        <end position="63"/>
    </location>
</feature>
<dbReference type="Gene3D" id="3.40.190.170">
    <property type="entry name" value="Bacterial extracellular solute-binding protein, family 7"/>
    <property type="match status" value="1"/>
</dbReference>
<gene>
    <name evidence="5" type="ORF">SAMN04487943_10997</name>
</gene>
<dbReference type="AlphaFoldDB" id="A0A1I4NRD8"/>
<dbReference type="OrthoDB" id="9776801at2"/>
<reference evidence="6" key="1">
    <citation type="submission" date="2016-10" db="EMBL/GenBank/DDBJ databases">
        <authorList>
            <person name="Varghese N."/>
            <person name="Submissions S."/>
        </authorList>
    </citation>
    <scope>NUCLEOTIDE SEQUENCE [LARGE SCALE GENOMIC DNA]</scope>
    <source>
        <strain evidence="6">CGMCC 1.4250</strain>
    </source>
</reference>
<keyword evidence="6" id="KW-1185">Reference proteome</keyword>
<name>A0A1I4NRD8_9BACI</name>
<dbReference type="STRING" id="334253.SAMN04487943_10997"/>
<dbReference type="NCBIfam" id="NF037995">
    <property type="entry name" value="TRAP_S1"/>
    <property type="match status" value="1"/>
</dbReference>
<dbReference type="RefSeq" id="WP_091484626.1">
    <property type="nucleotide sequence ID" value="NZ_FOTR01000009.1"/>
</dbReference>
<evidence type="ECO:0000313" key="5">
    <source>
        <dbReference type="EMBL" id="SFM17996.1"/>
    </source>
</evidence>
<dbReference type="PANTHER" id="PTHR33376">
    <property type="match status" value="1"/>
</dbReference>
<evidence type="ECO:0000256" key="3">
    <source>
        <dbReference type="ARBA" id="ARBA00022729"/>
    </source>
</evidence>
<accession>A0A1I4NRD8</accession>
<comment type="similarity">
    <text evidence="1">Belongs to the bacterial solute-binding protein 7 family.</text>
</comment>
<sequence>MVILNKKYLIMLLSILTLSFLLVACGGDSEEGTDEGNTEEDTGEETDTGSEGEGSEEAAGEFEEDEWQFVTEETQGEVQYEYAAEFANRISEKTGGAITVDALEYGSLGSSVDQAQLLQQGGVQLAVMSPGFTGGQVSDGQIFSLHYFFPSDQEQVQEVLTNSEALNQDLRAKYEEHSISPLSYWTEGAMAWTSNVGIESPSDWEGLNMRVQESPLMRESYDAYGATVQALDWGELYTALDRETVDAQENPIFFIESASFHEVQDTVTISNHNNYVAMTTANTEWYNGLDENVKAVVDETVTEMQDWVFDEQKSQNQAGLEAIEADTENETEIIELNEDQIAEFREAAEPVHQYYRDEVEGIDPEIFDKLQEEIAEVMGE</sequence>
<dbReference type="InterPro" id="IPR018389">
    <property type="entry name" value="DctP_fam"/>
</dbReference>
<proteinExistence type="inferred from homology"/>
<dbReference type="PANTHER" id="PTHR33376:SF7">
    <property type="entry name" value="C4-DICARBOXYLATE-BINDING PROTEIN DCTB"/>
    <property type="match status" value="1"/>
</dbReference>
<evidence type="ECO:0000256" key="1">
    <source>
        <dbReference type="ARBA" id="ARBA00009023"/>
    </source>
</evidence>
<dbReference type="Proteomes" id="UP000198565">
    <property type="component" value="Unassembled WGS sequence"/>
</dbReference>
<dbReference type="GO" id="GO:0055085">
    <property type="term" value="P:transmembrane transport"/>
    <property type="evidence" value="ECO:0007669"/>
    <property type="project" value="InterPro"/>
</dbReference>
<dbReference type="InterPro" id="IPR038404">
    <property type="entry name" value="TRAP_DctP_sf"/>
</dbReference>
<dbReference type="Pfam" id="PF03480">
    <property type="entry name" value="DctP"/>
    <property type="match status" value="1"/>
</dbReference>
<evidence type="ECO:0000256" key="4">
    <source>
        <dbReference type="SAM" id="MobiDB-lite"/>
    </source>
</evidence>
<evidence type="ECO:0000256" key="2">
    <source>
        <dbReference type="ARBA" id="ARBA00022448"/>
    </source>
</evidence>